<feature type="transmembrane region" description="Helical" evidence="1">
    <location>
        <begin position="33"/>
        <end position="53"/>
    </location>
</feature>
<comment type="caution">
    <text evidence="2">The sequence shown here is derived from an EMBL/GenBank/DDBJ whole genome shotgun (WGS) entry which is preliminary data.</text>
</comment>
<dbReference type="OrthoDB" id="3777848at2"/>
<keyword evidence="1" id="KW-1133">Transmembrane helix</keyword>
<proteinExistence type="predicted"/>
<protein>
    <submittedName>
        <fullName evidence="2">Uncharacterized protein</fullName>
    </submittedName>
</protein>
<sequence>MRLRPFVSVTMVCVSSAEPTFYRLAPAVQARLLGAAVVGLALLVFVGTAVVILARIDFAWLFLPLVVGAVGVIGFGWWLRNKAYVVRASAQGYRVAFVRGAGVREARWVDIQEAVTTMPGGSPCLELRLKKGGATIIPVTILSIDREQFVRELQGHLKATIKPLDPTPGPAEPS</sequence>
<organism evidence="2 3">
    <name type="scientific">Nocardioides albertanoniae</name>
    <dbReference type="NCBI Taxonomy" id="1175486"/>
    <lineage>
        <taxon>Bacteria</taxon>
        <taxon>Bacillati</taxon>
        <taxon>Actinomycetota</taxon>
        <taxon>Actinomycetes</taxon>
        <taxon>Propionibacteriales</taxon>
        <taxon>Nocardioidaceae</taxon>
        <taxon>Nocardioides</taxon>
    </lineage>
</organism>
<dbReference type="Proteomes" id="UP000320209">
    <property type="component" value="Unassembled WGS sequence"/>
</dbReference>
<evidence type="ECO:0000313" key="2">
    <source>
        <dbReference type="EMBL" id="TQL66455.1"/>
    </source>
</evidence>
<keyword evidence="1" id="KW-0472">Membrane</keyword>
<keyword evidence="3" id="KW-1185">Reference proteome</keyword>
<dbReference type="AlphaFoldDB" id="A0A543A1I7"/>
<evidence type="ECO:0000256" key="1">
    <source>
        <dbReference type="SAM" id="Phobius"/>
    </source>
</evidence>
<keyword evidence="1" id="KW-0812">Transmembrane</keyword>
<reference evidence="2 3" key="1">
    <citation type="submission" date="2019-06" db="EMBL/GenBank/DDBJ databases">
        <title>Sequencing the genomes of 1000 actinobacteria strains.</title>
        <authorList>
            <person name="Klenk H.-P."/>
        </authorList>
    </citation>
    <scope>NUCLEOTIDE SEQUENCE [LARGE SCALE GENOMIC DNA]</scope>
    <source>
        <strain evidence="2 3">DSM 25218</strain>
    </source>
</reference>
<gene>
    <name evidence="2" type="ORF">FB381_0315</name>
</gene>
<dbReference type="EMBL" id="VFOV01000001">
    <property type="protein sequence ID" value="TQL66455.1"/>
    <property type="molecule type" value="Genomic_DNA"/>
</dbReference>
<feature type="transmembrane region" description="Helical" evidence="1">
    <location>
        <begin position="60"/>
        <end position="79"/>
    </location>
</feature>
<accession>A0A543A1I7</accession>
<evidence type="ECO:0000313" key="3">
    <source>
        <dbReference type="Proteomes" id="UP000320209"/>
    </source>
</evidence>
<name>A0A543A1I7_9ACTN</name>